<comment type="caution">
    <text evidence="2">The sequence shown here is derived from an EMBL/GenBank/DDBJ whole genome shotgun (WGS) entry which is preliminary data.</text>
</comment>
<proteinExistence type="predicted"/>
<sequence>MREKNVCSVEEAMLAMAREHKLTYDPDGSNKDLLVSTENNLVNFHINDNKKIDTEILYPAAFHTEDANNIEIQASRKTSLNKEFKTFETVYDPPRKIPLKVVKSSKAASYAVKRSKRNTRKQIKANFNHMEFKKSESQ</sequence>
<evidence type="ECO:0000256" key="1">
    <source>
        <dbReference type="SAM" id="MobiDB-lite"/>
    </source>
</evidence>
<feature type="region of interest" description="Disordered" evidence="1">
    <location>
        <begin position="112"/>
        <end position="138"/>
    </location>
</feature>
<feature type="compositionally biased region" description="Basic residues" evidence="1">
    <location>
        <begin position="113"/>
        <end position="123"/>
    </location>
</feature>
<organism evidence="2 3">
    <name type="scientific">Candidatus Caccovicinus merdipullorum</name>
    <dbReference type="NCBI Taxonomy" id="2840724"/>
    <lineage>
        <taxon>Bacteria</taxon>
        <taxon>Bacillati</taxon>
        <taxon>Bacillota</taxon>
        <taxon>Clostridia</taxon>
        <taxon>Eubacteriales</taxon>
        <taxon>Candidatus Caccovicinus</taxon>
    </lineage>
</organism>
<reference evidence="2" key="2">
    <citation type="journal article" date="2021" name="PeerJ">
        <title>Extensive microbial diversity within the chicken gut microbiome revealed by metagenomics and culture.</title>
        <authorList>
            <person name="Gilroy R."/>
            <person name="Ravi A."/>
            <person name="Getino M."/>
            <person name="Pursley I."/>
            <person name="Horton D.L."/>
            <person name="Alikhan N.F."/>
            <person name="Baker D."/>
            <person name="Gharbi K."/>
            <person name="Hall N."/>
            <person name="Watson M."/>
            <person name="Adriaenssens E.M."/>
            <person name="Foster-Nyarko E."/>
            <person name="Jarju S."/>
            <person name="Secka A."/>
            <person name="Antonio M."/>
            <person name="Oren A."/>
            <person name="Chaudhuri R.R."/>
            <person name="La Ragione R."/>
            <person name="Hildebrand F."/>
            <person name="Pallen M.J."/>
        </authorList>
    </citation>
    <scope>NUCLEOTIDE SEQUENCE</scope>
    <source>
        <strain evidence="2">CHK123-3438</strain>
    </source>
</reference>
<protein>
    <submittedName>
        <fullName evidence="2">Uncharacterized protein</fullName>
    </submittedName>
</protein>
<dbReference type="AlphaFoldDB" id="A0A9D1GGU8"/>
<reference evidence="2" key="1">
    <citation type="submission" date="2020-10" db="EMBL/GenBank/DDBJ databases">
        <authorList>
            <person name="Gilroy R."/>
        </authorList>
    </citation>
    <scope>NUCLEOTIDE SEQUENCE</scope>
    <source>
        <strain evidence="2">CHK123-3438</strain>
    </source>
</reference>
<accession>A0A9D1GGU8</accession>
<dbReference type="Proteomes" id="UP000886860">
    <property type="component" value="Unassembled WGS sequence"/>
</dbReference>
<evidence type="ECO:0000313" key="2">
    <source>
        <dbReference type="EMBL" id="HIT40613.1"/>
    </source>
</evidence>
<dbReference type="EMBL" id="DVKS01000014">
    <property type="protein sequence ID" value="HIT40613.1"/>
    <property type="molecule type" value="Genomic_DNA"/>
</dbReference>
<evidence type="ECO:0000313" key="3">
    <source>
        <dbReference type="Proteomes" id="UP000886860"/>
    </source>
</evidence>
<gene>
    <name evidence="2" type="ORF">IAB60_00685</name>
</gene>
<name>A0A9D1GGU8_9FIRM</name>